<evidence type="ECO:0000313" key="2">
    <source>
        <dbReference type="Proteomes" id="UP000506160"/>
    </source>
</evidence>
<organism evidence="1 2">
    <name type="scientific">Candidatus Schmidhempelia bombi str. Bimp</name>
    <dbReference type="NCBI Taxonomy" id="1387197"/>
    <lineage>
        <taxon>Bacteria</taxon>
        <taxon>Pseudomonadati</taxon>
        <taxon>Pseudomonadota</taxon>
        <taxon>Gammaproteobacteria</taxon>
        <taxon>Orbales</taxon>
        <taxon>Orbaceae</taxon>
        <taxon>Candidatus Schmidhempelia</taxon>
    </lineage>
</organism>
<evidence type="ECO:0008006" key="3">
    <source>
        <dbReference type="Google" id="ProtNLM"/>
    </source>
</evidence>
<reference evidence="1 2" key="1">
    <citation type="journal article" date="2014" name="Appl. Environ. Microbiol.">
        <title>Genomic features of a bumble bee symbiont reflect its host environment.</title>
        <authorList>
            <person name="Martinson V.G."/>
            <person name="Magoc T."/>
            <person name="Koch H."/>
            <person name="Salzberg S.L."/>
            <person name="Moran N.A."/>
        </authorList>
    </citation>
    <scope>NUCLEOTIDE SEQUENCE [LARGE SCALE GENOMIC DNA]</scope>
    <source>
        <strain evidence="1 2">Bimp</strain>
    </source>
</reference>
<gene>
    <name evidence="1" type="ORF">O970_01780</name>
</gene>
<dbReference type="Proteomes" id="UP000506160">
    <property type="component" value="Unassembled WGS sequence"/>
</dbReference>
<evidence type="ECO:0000313" key="1">
    <source>
        <dbReference type="EMBL" id="TEA27815.1"/>
    </source>
</evidence>
<dbReference type="Pfam" id="PF01075">
    <property type="entry name" value="Glyco_transf_9"/>
    <property type="match status" value="1"/>
</dbReference>
<dbReference type="InterPro" id="IPR002201">
    <property type="entry name" value="Glyco_trans_9"/>
</dbReference>
<keyword evidence="2" id="KW-1185">Reference proteome</keyword>
<proteinExistence type="predicted"/>
<dbReference type="RefSeq" id="WP_024495474.1">
    <property type="nucleotide sequence ID" value="NZ_AWGA01000016.1"/>
</dbReference>
<sequence>MELNKYQHYTILVFDLDKNLDFSDYQHVIANPYSDFITSAYLVQFAELVITVDTSVVHLATALNKKQIAIDNNRLFNNRFDNNVVWGPNSDKAVQITTNDYLNTEQGDVIANLPPDIIIEAIHHYMAAVSVNAESI</sequence>
<accession>A0AB94IEC3</accession>
<dbReference type="Gene3D" id="3.40.50.2000">
    <property type="entry name" value="Glycogen Phosphorylase B"/>
    <property type="match status" value="1"/>
</dbReference>
<name>A0AB94IEC3_9GAMM</name>
<dbReference type="AlphaFoldDB" id="A0AB94IEC3"/>
<comment type="caution">
    <text evidence="1">The sequence shown here is derived from an EMBL/GenBank/DDBJ whole genome shotgun (WGS) entry which is preliminary data.</text>
</comment>
<dbReference type="GO" id="GO:0016757">
    <property type="term" value="F:glycosyltransferase activity"/>
    <property type="evidence" value="ECO:0007669"/>
    <property type="project" value="InterPro"/>
</dbReference>
<dbReference type="SUPFAM" id="SSF53756">
    <property type="entry name" value="UDP-Glycosyltransferase/glycogen phosphorylase"/>
    <property type="match status" value="1"/>
</dbReference>
<protein>
    <recommendedName>
        <fullName evidence="3">Lipopolysaccharide heptosyltransferase family protein</fullName>
    </recommendedName>
</protein>
<dbReference type="EMBL" id="AWGA01000016">
    <property type="protein sequence ID" value="TEA27815.1"/>
    <property type="molecule type" value="Genomic_DNA"/>
</dbReference>